<protein>
    <recommendedName>
        <fullName evidence="9">Transcription factor domain-containing protein</fullName>
    </recommendedName>
</protein>
<keyword evidence="5" id="KW-0539">Nucleus</keyword>
<accession>A0A395S9R4</accession>
<evidence type="ECO:0000256" key="3">
    <source>
        <dbReference type="ARBA" id="ARBA00023125"/>
    </source>
</evidence>
<dbReference type="AlphaFoldDB" id="A0A395S9R4"/>
<dbReference type="EMBL" id="PXOF01000063">
    <property type="protein sequence ID" value="RGP69153.1"/>
    <property type="molecule type" value="Genomic_DNA"/>
</dbReference>
<dbReference type="GO" id="GO:0000981">
    <property type="term" value="F:DNA-binding transcription factor activity, RNA polymerase II-specific"/>
    <property type="evidence" value="ECO:0007669"/>
    <property type="project" value="TreeGrafter"/>
</dbReference>
<evidence type="ECO:0000313" key="7">
    <source>
        <dbReference type="EMBL" id="RGP69153.1"/>
    </source>
</evidence>
<keyword evidence="8" id="KW-1185">Reference proteome</keyword>
<feature type="region of interest" description="Disordered" evidence="6">
    <location>
        <begin position="1"/>
        <end position="50"/>
    </location>
</feature>
<comment type="caution">
    <text evidence="7">The sequence shown here is derived from an EMBL/GenBank/DDBJ whole genome shotgun (WGS) entry which is preliminary data.</text>
</comment>
<dbReference type="STRING" id="5514.A0A395S9R4"/>
<dbReference type="CDD" id="cd12148">
    <property type="entry name" value="fungal_TF_MHR"/>
    <property type="match status" value="1"/>
</dbReference>
<feature type="region of interest" description="Disordered" evidence="6">
    <location>
        <begin position="421"/>
        <end position="440"/>
    </location>
</feature>
<evidence type="ECO:0000256" key="2">
    <source>
        <dbReference type="ARBA" id="ARBA00023015"/>
    </source>
</evidence>
<evidence type="ECO:0000256" key="5">
    <source>
        <dbReference type="ARBA" id="ARBA00023242"/>
    </source>
</evidence>
<proteinExistence type="predicted"/>
<evidence type="ECO:0000256" key="6">
    <source>
        <dbReference type="SAM" id="MobiDB-lite"/>
    </source>
</evidence>
<reference evidence="7 8" key="1">
    <citation type="journal article" date="2018" name="PLoS Pathog.">
        <title>Evolution of structural diversity of trichothecenes, a family of toxins produced by plant pathogenic and entomopathogenic fungi.</title>
        <authorList>
            <person name="Proctor R.H."/>
            <person name="McCormick S.P."/>
            <person name="Kim H.S."/>
            <person name="Cardoza R.E."/>
            <person name="Stanley A.M."/>
            <person name="Lindo L."/>
            <person name="Kelly A."/>
            <person name="Brown D.W."/>
            <person name="Lee T."/>
            <person name="Vaughan M.M."/>
            <person name="Alexander N.J."/>
            <person name="Busman M."/>
            <person name="Gutierrez S."/>
        </authorList>
    </citation>
    <scope>NUCLEOTIDE SEQUENCE [LARGE SCALE GENOMIC DNA]</scope>
    <source>
        <strain evidence="7 8">NRRL 3299</strain>
    </source>
</reference>
<comment type="subcellular location">
    <subcellularLocation>
        <location evidence="1">Nucleus</location>
    </subcellularLocation>
</comment>
<dbReference type="GO" id="GO:0000976">
    <property type="term" value="F:transcription cis-regulatory region binding"/>
    <property type="evidence" value="ECO:0007669"/>
    <property type="project" value="TreeGrafter"/>
</dbReference>
<evidence type="ECO:0000313" key="8">
    <source>
        <dbReference type="Proteomes" id="UP000266152"/>
    </source>
</evidence>
<keyword evidence="4" id="KW-0804">Transcription</keyword>
<dbReference type="PANTHER" id="PTHR31845:SF19">
    <property type="entry name" value="TRANSCRIPTION FACTOR DOMAIN-CONTAINING PROTEIN"/>
    <property type="match status" value="1"/>
</dbReference>
<organism evidence="7 8">
    <name type="scientific">Fusarium sporotrichioides</name>
    <dbReference type="NCBI Taxonomy" id="5514"/>
    <lineage>
        <taxon>Eukaryota</taxon>
        <taxon>Fungi</taxon>
        <taxon>Dikarya</taxon>
        <taxon>Ascomycota</taxon>
        <taxon>Pezizomycotina</taxon>
        <taxon>Sordariomycetes</taxon>
        <taxon>Hypocreomycetidae</taxon>
        <taxon>Hypocreales</taxon>
        <taxon>Nectriaceae</taxon>
        <taxon>Fusarium</taxon>
    </lineage>
</organism>
<name>A0A395S9R4_FUSSP</name>
<dbReference type="PANTHER" id="PTHR31845">
    <property type="entry name" value="FINGER DOMAIN PROTEIN, PUTATIVE-RELATED"/>
    <property type="match status" value="1"/>
</dbReference>
<feature type="compositionally biased region" description="Polar residues" evidence="6">
    <location>
        <begin position="1"/>
        <end position="15"/>
    </location>
</feature>
<dbReference type="Proteomes" id="UP000266152">
    <property type="component" value="Unassembled WGS sequence"/>
</dbReference>
<dbReference type="GO" id="GO:0005634">
    <property type="term" value="C:nucleus"/>
    <property type="evidence" value="ECO:0007669"/>
    <property type="project" value="UniProtKB-SubCell"/>
</dbReference>
<evidence type="ECO:0000256" key="1">
    <source>
        <dbReference type="ARBA" id="ARBA00004123"/>
    </source>
</evidence>
<evidence type="ECO:0008006" key="9">
    <source>
        <dbReference type="Google" id="ProtNLM"/>
    </source>
</evidence>
<evidence type="ECO:0000256" key="4">
    <source>
        <dbReference type="ARBA" id="ARBA00023163"/>
    </source>
</evidence>
<gene>
    <name evidence="7" type="ORF">FSPOR_4868</name>
</gene>
<sequence length="545" mass="61504">MQHSANDNLPQSLTGGHNALLAVNEKRGSQNRDSGSYSAPEGYDQSPFTPGSLGAALDAEATFGMEPTSQFDLLMQTFHSTTNSTKSHDPIEIGLISRPSAQILFEGFFEHFNTLVGFLDPQLYSFTYTRSRSSLLFTVVLAVTSRVFQPQSHKIVRDHSEALLGKALLGCDSTIENIWAIICIYHWKDANDKRGEILIGFASQMAAYAEWNKTYQDTSGGGQTLGSAELQLRQDRDRERVLAILYNIERRLTYINKRLSLTSLAVQTTVSHSWIYSTEFSYRVGDFISVSSYEMTNIVHDVYESMTKFGDHHNSSPKLVANFESLQNAMNSFNNQIDQWGDQWCTIYSNHPNLETLQRSITLLQRDYTCLYFNIIYLDLLLESDDRSLLGEQIAHTTCICFSSAFGSGLDTSSSDHCVSHRKQVDGQPGMSYESPKNRERKSFIDTDSSDVRGVSDIPFIPDLPWLEEDQTSSNFFSEDRTDRLESQHIYFDHFTFTQPDYLSSSVSQGYEESGLLEDVEFLESMYLDAGLLPSQKLGILVRDS</sequence>
<dbReference type="InterPro" id="IPR051089">
    <property type="entry name" value="prtT"/>
</dbReference>
<keyword evidence="2" id="KW-0805">Transcription regulation</keyword>
<keyword evidence="3" id="KW-0238">DNA-binding</keyword>